<comment type="caution">
    <text evidence="1">The sequence shown here is derived from an EMBL/GenBank/DDBJ whole genome shotgun (WGS) entry which is preliminary data.</text>
</comment>
<dbReference type="Gene3D" id="3.30.559.30">
    <property type="entry name" value="Nonribosomal peptide synthetase, condensation domain"/>
    <property type="match status" value="1"/>
</dbReference>
<protein>
    <submittedName>
        <fullName evidence="1">Uncharacterized protein</fullName>
    </submittedName>
</protein>
<dbReference type="AlphaFoldDB" id="A0A941FJP9"/>
<evidence type="ECO:0000313" key="1">
    <source>
        <dbReference type="EMBL" id="MBR8645294.1"/>
    </source>
</evidence>
<accession>A0A941FJP9</accession>
<reference evidence="1" key="1">
    <citation type="submission" date="2021-04" db="EMBL/GenBank/DDBJ databases">
        <title>Whole genome sequencing of Enterococci isolates from hospitalized patients.</title>
        <authorList>
            <person name="Ogoti B.M."/>
            <person name="Onyambu F.G."/>
        </authorList>
    </citation>
    <scope>NUCLEOTIDE SEQUENCE</scope>
    <source>
        <strain evidence="1">242</strain>
    </source>
</reference>
<organism evidence="1 2">
    <name type="scientific">Peribacillus frigoritolerans</name>
    <dbReference type="NCBI Taxonomy" id="450367"/>
    <lineage>
        <taxon>Bacteria</taxon>
        <taxon>Bacillati</taxon>
        <taxon>Bacillota</taxon>
        <taxon>Bacilli</taxon>
        <taxon>Bacillales</taxon>
        <taxon>Bacillaceae</taxon>
        <taxon>Peribacillus</taxon>
    </lineage>
</organism>
<dbReference type="EMBL" id="JAGTPW010000031">
    <property type="protein sequence ID" value="MBR8645294.1"/>
    <property type="molecule type" value="Genomic_DNA"/>
</dbReference>
<gene>
    <name evidence="1" type="ORF">KEH51_17190</name>
</gene>
<name>A0A941FJP9_9BACI</name>
<evidence type="ECO:0000313" key="2">
    <source>
        <dbReference type="Proteomes" id="UP000680045"/>
    </source>
</evidence>
<dbReference type="Proteomes" id="UP000680045">
    <property type="component" value="Unassembled WGS sequence"/>
</dbReference>
<sequence length="185" mass="21748">MRTLPNKGIEYGIITELCGETHMKQNRPIISFNNLGRFHQNNEWAAKRGHLFSEQDIQHNSYTEHEVDIELLVVNEEQTIKINYNRHFVREDFEQYIQHNMPELLRTLEEETRGKQMYRPEDFPLVDMPEEELNQLLHNETGIIDIYELTALQKGCCTIACLIVKAASIKCNSFLILKVLWTSKN</sequence>
<proteinExistence type="predicted"/>